<evidence type="ECO:0000313" key="1">
    <source>
        <dbReference type="EMBL" id="TCD70614.1"/>
    </source>
</evidence>
<proteinExistence type="predicted"/>
<dbReference type="Gene3D" id="1.20.1280.50">
    <property type="match status" value="1"/>
</dbReference>
<dbReference type="OrthoDB" id="3353710at2759"/>
<name>A0A4R0S2I4_9APHY</name>
<reference evidence="1 2" key="1">
    <citation type="submission" date="2018-11" db="EMBL/GenBank/DDBJ databases">
        <title>Genome assembly of Steccherinum ochraceum LE-BIN_3174, the white-rot fungus of the Steccherinaceae family (The Residual Polyporoid clade, Polyporales, Basidiomycota).</title>
        <authorList>
            <person name="Fedorova T.V."/>
            <person name="Glazunova O.A."/>
            <person name="Landesman E.O."/>
            <person name="Moiseenko K.V."/>
            <person name="Psurtseva N.V."/>
            <person name="Savinova O.S."/>
            <person name="Shakhova N.V."/>
            <person name="Tyazhelova T.V."/>
            <person name="Vasina D.V."/>
        </authorList>
    </citation>
    <scope>NUCLEOTIDE SEQUENCE [LARGE SCALE GENOMIC DNA]</scope>
    <source>
        <strain evidence="1 2">LE-BIN_3174</strain>
    </source>
</reference>
<comment type="caution">
    <text evidence="1">The sequence shown here is derived from an EMBL/GenBank/DDBJ whole genome shotgun (WGS) entry which is preliminary data.</text>
</comment>
<dbReference type="AlphaFoldDB" id="A0A4R0S2I4"/>
<dbReference type="Proteomes" id="UP000292702">
    <property type="component" value="Unassembled WGS sequence"/>
</dbReference>
<protein>
    <submittedName>
        <fullName evidence="1">Uncharacterized protein</fullName>
    </submittedName>
</protein>
<accession>A0A4R0S2I4</accession>
<keyword evidence="2" id="KW-1185">Reference proteome</keyword>
<organism evidence="1 2">
    <name type="scientific">Steccherinum ochraceum</name>
    <dbReference type="NCBI Taxonomy" id="92696"/>
    <lineage>
        <taxon>Eukaryota</taxon>
        <taxon>Fungi</taxon>
        <taxon>Dikarya</taxon>
        <taxon>Basidiomycota</taxon>
        <taxon>Agaricomycotina</taxon>
        <taxon>Agaricomycetes</taxon>
        <taxon>Polyporales</taxon>
        <taxon>Steccherinaceae</taxon>
        <taxon>Steccherinum</taxon>
    </lineage>
</organism>
<dbReference type="EMBL" id="RWJN01000018">
    <property type="protein sequence ID" value="TCD70614.1"/>
    <property type="molecule type" value="Genomic_DNA"/>
</dbReference>
<sequence length="636" mass="70725">MDNLTAPASPGSTHILPETLNEQNDQATGISAKLDAKFEPGLRRFLEGIRETWPARLSNSGPDVVQDAGYRTREEGLAALETEEELYMTKVDFWTSRLQSASVQARLNIASRRNALAPIHMLPQQILSDIFRCATLGSNRSARGSGSVALSISHTCSYWRAVAIEDHSLWSTILLSSINITQANVHAKNSGTVPLRIHLDIRRPLQETELTTEEICDWGAICANQLQFCRVNLQKAETLILRLQDQPPSIKHLIAWIVTGSAPRLKHASIESHVLVHIPRLFDGKSDLETLVLFEVIAPWSALAIMGNLTKLHLHLGAIPDRARRQMDVSLFDMLLALSMLEDLSLWSRDRLPAMTITHPNDRPELVHLASLKSLSVKLQPQDVEVFLRNIATPHSMEKIHIAYYGTSDNVEGAIAIPLPTDQRCLPALRTVNTLCLDSFNGIYGSLPSSTARSLLLAPALQGTSDAVVAECVAATFNVIANYYPMQHLSTLSTYRAAELELHGEFATFLRGCPHIREIHFAEKRSSELVRLANHLAHDQPPLCPLLDVVRFSDSDVELHSLDLFCQAFFADSTYRVPTGGTLQKQAEEDDLLRGRCRGLTRVVKGRSRTFFLGLGNQVWDVQQGHRADVLWDVTQ</sequence>
<dbReference type="STRING" id="92696.A0A4R0S2I4"/>
<evidence type="ECO:0000313" key="2">
    <source>
        <dbReference type="Proteomes" id="UP000292702"/>
    </source>
</evidence>
<gene>
    <name evidence="1" type="ORF">EIP91_002644</name>
</gene>